<feature type="region of interest" description="Disordered" evidence="1">
    <location>
        <begin position="28"/>
        <end position="52"/>
    </location>
</feature>
<dbReference type="AlphaFoldDB" id="A0A8E2E792"/>
<sequence>MASFVTVQLPPSLPMKYIPYVPAAPKPKTTKYRAKAKPSVTEYNHHEDGSPVSVHGDGWADIDKFLDHLPVSDAAPSAALASATSHPGLVHPDGEGGLAAISPPQILQSHQPDRQAAGQAAGVGEMDLTVDGLFDGSSLEFPLVPEDDAAGASHSIRDIESGGGPQEYHDDDLDAVVRNRGCSVERQDRQMAAGMRALSAENTESLYNDALPEQDKPFHNDLSITSVTRKRKVPLSADAIISSADVLDLTPKPAPKDSYSAKRRRPAQPWAGSLVSSPLRTPKSTPPPACGGWISPLRTNNDPSVGNLDNGSKDNDADIQDLPRSDLLDLVHSGGEHHERGTEKELPESLRQSISPSRRTEGDRYANEEFYGGEDKSNSSDGEVGESDEDELNSDQGMSRRTGAAAFQRHKRSSCPFQDRRRGPSGTGLKHLGGNSRPARTLRCLKPSPSRRHSRPKADIATRSDSLRTSFPGTRAVYDSSINYGPSGGVDDQVTDISLCQVPKCTTLVTAIVRCNDRTSKPLTIVREVIGDAGQLIRMTQVTSESWLLVGCRYKSDDAPSLYRSRSSMQPRGDYVGCSPHVKEADHDAVDEDSDEDDDENDDFKNGGEGLGSESSGGCNSDAGADDNNDDGDGDNNEHRRVQVRTRKPWLESDDQRLLACKNQMGMKWNDIFPLFSDRTAGAVRARWYVLQGK</sequence>
<feature type="compositionally biased region" description="Basic and acidic residues" evidence="1">
    <location>
        <begin position="311"/>
        <end position="348"/>
    </location>
</feature>
<feature type="region of interest" description="Disordered" evidence="1">
    <location>
        <begin position="78"/>
        <end position="101"/>
    </location>
</feature>
<feature type="compositionally biased region" description="Polar residues" evidence="1">
    <location>
        <begin position="297"/>
        <end position="310"/>
    </location>
</feature>
<dbReference type="OrthoDB" id="3562657at2759"/>
<name>A0A8E2E792_9PEZI</name>
<dbReference type="CDD" id="cd00167">
    <property type="entry name" value="SANT"/>
    <property type="match status" value="1"/>
</dbReference>
<dbReference type="PROSITE" id="PS50090">
    <property type="entry name" value="MYB_LIKE"/>
    <property type="match status" value="1"/>
</dbReference>
<feature type="region of interest" description="Disordered" evidence="1">
    <location>
        <begin position="248"/>
        <end position="461"/>
    </location>
</feature>
<evidence type="ECO:0000256" key="1">
    <source>
        <dbReference type="SAM" id="MobiDB-lite"/>
    </source>
</evidence>
<organism evidence="3 4">
    <name type="scientific">Lepidopterella palustris CBS 459.81</name>
    <dbReference type="NCBI Taxonomy" id="1314670"/>
    <lineage>
        <taxon>Eukaryota</taxon>
        <taxon>Fungi</taxon>
        <taxon>Dikarya</taxon>
        <taxon>Ascomycota</taxon>
        <taxon>Pezizomycotina</taxon>
        <taxon>Dothideomycetes</taxon>
        <taxon>Pleosporomycetidae</taxon>
        <taxon>Mytilinidiales</taxon>
        <taxon>Argynnaceae</taxon>
        <taxon>Lepidopterella</taxon>
    </lineage>
</organism>
<feature type="region of interest" description="Disordered" evidence="1">
    <location>
        <begin position="560"/>
        <end position="648"/>
    </location>
</feature>
<feature type="compositionally biased region" description="Acidic residues" evidence="1">
    <location>
        <begin position="383"/>
        <end position="393"/>
    </location>
</feature>
<feature type="compositionally biased region" description="Acidic residues" evidence="1">
    <location>
        <begin position="589"/>
        <end position="602"/>
    </location>
</feature>
<accession>A0A8E2E792</accession>
<dbReference type="EMBL" id="KV745058">
    <property type="protein sequence ID" value="OCK78463.1"/>
    <property type="molecule type" value="Genomic_DNA"/>
</dbReference>
<evidence type="ECO:0000259" key="2">
    <source>
        <dbReference type="PROSITE" id="PS50090"/>
    </source>
</evidence>
<protein>
    <recommendedName>
        <fullName evidence="2">Myb-like domain-containing protein</fullName>
    </recommendedName>
</protein>
<dbReference type="Gene3D" id="1.10.10.60">
    <property type="entry name" value="Homeodomain-like"/>
    <property type="match status" value="1"/>
</dbReference>
<feature type="compositionally biased region" description="Low complexity" evidence="1">
    <location>
        <begin position="612"/>
        <end position="623"/>
    </location>
</feature>
<dbReference type="SMART" id="SM00717">
    <property type="entry name" value="SANT"/>
    <property type="match status" value="1"/>
</dbReference>
<feature type="region of interest" description="Disordered" evidence="1">
    <location>
        <begin position="150"/>
        <end position="171"/>
    </location>
</feature>
<proteinExistence type="predicted"/>
<dbReference type="Proteomes" id="UP000250266">
    <property type="component" value="Unassembled WGS sequence"/>
</dbReference>
<dbReference type="InterPro" id="IPR009057">
    <property type="entry name" value="Homeodomain-like_sf"/>
</dbReference>
<reference evidence="3 4" key="1">
    <citation type="journal article" date="2016" name="Nat. Commun.">
        <title>Ectomycorrhizal ecology is imprinted in the genome of the dominant symbiotic fungus Cenococcum geophilum.</title>
        <authorList>
            <consortium name="DOE Joint Genome Institute"/>
            <person name="Peter M."/>
            <person name="Kohler A."/>
            <person name="Ohm R.A."/>
            <person name="Kuo A."/>
            <person name="Krutzmann J."/>
            <person name="Morin E."/>
            <person name="Arend M."/>
            <person name="Barry K.W."/>
            <person name="Binder M."/>
            <person name="Choi C."/>
            <person name="Clum A."/>
            <person name="Copeland A."/>
            <person name="Grisel N."/>
            <person name="Haridas S."/>
            <person name="Kipfer T."/>
            <person name="LaButti K."/>
            <person name="Lindquist E."/>
            <person name="Lipzen A."/>
            <person name="Maire R."/>
            <person name="Meier B."/>
            <person name="Mihaltcheva S."/>
            <person name="Molinier V."/>
            <person name="Murat C."/>
            <person name="Poggeler S."/>
            <person name="Quandt C.A."/>
            <person name="Sperisen C."/>
            <person name="Tritt A."/>
            <person name="Tisserant E."/>
            <person name="Crous P.W."/>
            <person name="Henrissat B."/>
            <person name="Nehls U."/>
            <person name="Egli S."/>
            <person name="Spatafora J.W."/>
            <person name="Grigoriev I.V."/>
            <person name="Martin F.M."/>
        </authorList>
    </citation>
    <scope>NUCLEOTIDE SEQUENCE [LARGE SCALE GENOMIC DNA]</scope>
    <source>
        <strain evidence="3 4">CBS 459.81</strain>
    </source>
</reference>
<evidence type="ECO:0000313" key="4">
    <source>
        <dbReference type="Proteomes" id="UP000250266"/>
    </source>
</evidence>
<dbReference type="SUPFAM" id="SSF46689">
    <property type="entry name" value="Homeodomain-like"/>
    <property type="match status" value="1"/>
</dbReference>
<feature type="compositionally biased region" description="Polar residues" evidence="1">
    <location>
        <begin position="274"/>
        <end position="283"/>
    </location>
</feature>
<feature type="compositionally biased region" description="Acidic residues" evidence="1">
    <location>
        <begin position="624"/>
        <end position="635"/>
    </location>
</feature>
<keyword evidence="4" id="KW-1185">Reference proteome</keyword>
<gene>
    <name evidence="3" type="ORF">K432DRAFT_394768</name>
</gene>
<evidence type="ECO:0000313" key="3">
    <source>
        <dbReference type="EMBL" id="OCK78463.1"/>
    </source>
</evidence>
<dbReference type="InterPro" id="IPR001005">
    <property type="entry name" value="SANT/Myb"/>
</dbReference>
<feature type="compositionally biased region" description="Basic and acidic residues" evidence="1">
    <location>
        <begin position="358"/>
        <end position="378"/>
    </location>
</feature>
<feature type="domain" description="Myb-like" evidence="2">
    <location>
        <begin position="647"/>
        <end position="692"/>
    </location>
</feature>